<feature type="compositionally biased region" description="Basic residues" evidence="6">
    <location>
        <begin position="643"/>
        <end position="675"/>
    </location>
</feature>
<dbReference type="GO" id="GO:0003729">
    <property type="term" value="F:mRNA binding"/>
    <property type="evidence" value="ECO:0007669"/>
    <property type="project" value="TreeGrafter"/>
</dbReference>
<evidence type="ECO:0000259" key="7">
    <source>
        <dbReference type="PROSITE" id="PS50102"/>
    </source>
</evidence>
<evidence type="ECO:0000313" key="9">
    <source>
        <dbReference type="Proteomes" id="UP000001949"/>
    </source>
</evidence>
<feature type="region of interest" description="Disordered" evidence="6">
    <location>
        <begin position="635"/>
        <end position="675"/>
    </location>
</feature>
<dbReference type="InParanoid" id="Q4N3Q5"/>
<dbReference type="SMART" id="SM00361">
    <property type="entry name" value="RRM_1"/>
    <property type="match status" value="2"/>
</dbReference>
<evidence type="ECO:0000256" key="6">
    <source>
        <dbReference type="SAM" id="MobiDB-lite"/>
    </source>
</evidence>
<evidence type="ECO:0000313" key="8">
    <source>
        <dbReference type="EMBL" id="EAN33218.1"/>
    </source>
</evidence>
<dbReference type="AlphaFoldDB" id="Q4N3Q5"/>
<dbReference type="VEuPathDB" id="PiroplasmaDB:TpMuguga_02g00933"/>
<protein>
    <recommendedName>
        <fullName evidence="7">RRM domain-containing protein</fullName>
    </recommendedName>
</protein>
<comment type="caution">
    <text evidence="8">The sequence shown here is derived from an EMBL/GenBank/DDBJ whole genome shotgun (WGS) entry which is preliminary data.</text>
</comment>
<keyword evidence="9" id="KW-1185">Reference proteome</keyword>
<dbReference type="Pfam" id="PF00076">
    <property type="entry name" value="RRM_1"/>
    <property type="match status" value="2"/>
</dbReference>
<dbReference type="InterPro" id="IPR051945">
    <property type="entry name" value="RRM_MRD1_RNA_proc_ribogen"/>
</dbReference>
<dbReference type="InterPro" id="IPR035979">
    <property type="entry name" value="RBD_domain_sf"/>
</dbReference>
<keyword evidence="4" id="KW-0539">Nucleus</keyword>
<dbReference type="PANTHER" id="PTHR48039">
    <property type="entry name" value="RNA-BINDING MOTIF PROTEIN 14B"/>
    <property type="match status" value="1"/>
</dbReference>
<dbReference type="CDD" id="cd00590">
    <property type="entry name" value="RRM_SF"/>
    <property type="match status" value="1"/>
</dbReference>
<evidence type="ECO:0000256" key="1">
    <source>
        <dbReference type="ARBA" id="ARBA00004123"/>
    </source>
</evidence>
<feature type="region of interest" description="Disordered" evidence="6">
    <location>
        <begin position="321"/>
        <end position="356"/>
    </location>
</feature>
<dbReference type="STRING" id="5875.Q4N3Q5"/>
<keyword evidence="2" id="KW-0677">Repeat</keyword>
<feature type="compositionally biased region" description="Polar residues" evidence="6">
    <location>
        <begin position="321"/>
        <end position="344"/>
    </location>
</feature>
<feature type="domain" description="RRM" evidence="7">
    <location>
        <begin position="240"/>
        <end position="313"/>
    </location>
</feature>
<feature type="region of interest" description="Disordered" evidence="6">
    <location>
        <begin position="1"/>
        <end position="67"/>
    </location>
</feature>
<dbReference type="PROSITE" id="PS50102">
    <property type="entry name" value="RRM"/>
    <property type="match status" value="2"/>
</dbReference>
<reference evidence="8 9" key="1">
    <citation type="journal article" date="2005" name="Science">
        <title>Genome sequence of Theileria parva, a bovine pathogen that transforms lymphocytes.</title>
        <authorList>
            <person name="Gardner M.J."/>
            <person name="Bishop R."/>
            <person name="Shah T."/>
            <person name="de Villiers E.P."/>
            <person name="Carlton J.M."/>
            <person name="Hall N."/>
            <person name="Ren Q."/>
            <person name="Paulsen I.T."/>
            <person name="Pain A."/>
            <person name="Berriman M."/>
            <person name="Wilson R.J.M."/>
            <person name="Sato S."/>
            <person name="Ralph S.A."/>
            <person name="Mann D.J."/>
            <person name="Xiong Z."/>
            <person name="Shallom S.J."/>
            <person name="Weidman J."/>
            <person name="Jiang L."/>
            <person name="Lynn J."/>
            <person name="Weaver B."/>
            <person name="Shoaibi A."/>
            <person name="Domingo A.R."/>
            <person name="Wasawo D."/>
            <person name="Crabtree J."/>
            <person name="Wortman J.R."/>
            <person name="Haas B."/>
            <person name="Angiuoli S.V."/>
            <person name="Creasy T.H."/>
            <person name="Lu C."/>
            <person name="Suh B."/>
            <person name="Silva J.C."/>
            <person name="Utterback T.R."/>
            <person name="Feldblyum T.V."/>
            <person name="Pertea M."/>
            <person name="Allen J."/>
            <person name="Nierman W.C."/>
            <person name="Taracha E.L.N."/>
            <person name="Salzberg S.L."/>
            <person name="White O.R."/>
            <person name="Fitzhugh H.A."/>
            <person name="Morzaria S."/>
            <person name="Venter J.C."/>
            <person name="Fraser C.M."/>
            <person name="Nene V."/>
        </authorList>
    </citation>
    <scope>NUCLEOTIDE SEQUENCE [LARGE SCALE GENOMIC DNA]</scope>
    <source>
        <strain evidence="8 9">Muguga</strain>
    </source>
</reference>
<dbReference type="PANTHER" id="PTHR48039:SF5">
    <property type="entry name" value="RNA-BINDING PROTEIN 28"/>
    <property type="match status" value="1"/>
</dbReference>
<dbReference type="OMA" id="PKTLQCE"/>
<dbReference type="KEGG" id="tpv:TP02_0933"/>
<dbReference type="GeneID" id="3501823"/>
<dbReference type="Gene3D" id="3.30.70.330">
    <property type="match status" value="3"/>
</dbReference>
<feature type="domain" description="RRM" evidence="7">
    <location>
        <begin position="363"/>
        <end position="458"/>
    </location>
</feature>
<dbReference type="eggNOG" id="KOG0127">
    <property type="taxonomic scope" value="Eukaryota"/>
</dbReference>
<proteinExistence type="predicted"/>
<sequence>MNKESKSQNKSVLKGVKKVSKKHKTKQNKNKPVEEKTNQGRNDKGVHTKSLTNHEEKVKERPEKAKKNSNVVKLKFKNFSGTLNDFKSLLDSNVKSLGPYKGVNFKQNKIVVSFDDTQTLDKYLSFYNKFTYNDEVLRVSLLDYFSTVKSDYKVLNLYGVPSDYNLESVEQGLKRRIDVEFKLKSEDDHHKLKFKSVPDCVKANSILNNSRIPLVKDKKETLVKVTTSMELFGKSTRKSSRVFVRNIPFKTKYEELMSFFKEYDKGAKVHIPSHSKGYAFVNFSSLEKSKKLINELNGKLFKNRRIQLSLSLPKELYLSKSTSEATDNDTINTAETNGTPQGDTTPEDNVGNRDEHQKGDIKDTIFVRNLDYECTEKELFEYFSKFAEVDSCNICLNEDKTSKGTAFVKFKNKDQLKQLIENEKLSVIRDKDLNNKKPVLGLGYTLRGRRLKLDLALPKEEARILKDQKAEEENNKLKEQKNLHLLMVGVIKEDSPQFGKLSEEQKESIKQSVASKLEKIKLKNTFVNPKRICIKNLPPNVKSNDLRTVIYNHLKASLSTNEYLELKKLKNRGIVELTLLKGDSYTKDDQGTKVKKKKPFAFVELVNHNIAMKTLKFFSNNQTLYPPKTLQCEFTIDTTRPTNKPRPKNTQKTKRKTYSRGKRQREKRRLMKVAT</sequence>
<name>Q4N3Q5_THEPA</name>
<evidence type="ECO:0000256" key="3">
    <source>
        <dbReference type="ARBA" id="ARBA00022884"/>
    </source>
</evidence>
<accession>Q4N3Q5</accession>
<feature type="compositionally biased region" description="Basic and acidic residues" evidence="6">
    <location>
        <begin position="31"/>
        <end position="66"/>
    </location>
</feature>
<organism evidence="8 9">
    <name type="scientific">Theileria parva</name>
    <name type="common">East coast fever infection agent</name>
    <dbReference type="NCBI Taxonomy" id="5875"/>
    <lineage>
        <taxon>Eukaryota</taxon>
        <taxon>Sar</taxon>
        <taxon>Alveolata</taxon>
        <taxon>Apicomplexa</taxon>
        <taxon>Aconoidasida</taxon>
        <taxon>Piroplasmida</taxon>
        <taxon>Theileriidae</taxon>
        <taxon>Theileria</taxon>
    </lineage>
</organism>
<dbReference type="SMART" id="SM00360">
    <property type="entry name" value="RRM"/>
    <property type="match status" value="3"/>
</dbReference>
<comment type="subcellular location">
    <subcellularLocation>
        <location evidence="1">Nucleus</location>
    </subcellularLocation>
</comment>
<dbReference type="InterPro" id="IPR000504">
    <property type="entry name" value="RRM_dom"/>
</dbReference>
<dbReference type="EMBL" id="AAGK01000002">
    <property type="protein sequence ID" value="EAN33218.1"/>
    <property type="molecule type" value="Genomic_DNA"/>
</dbReference>
<keyword evidence="3 5" id="KW-0694">RNA-binding</keyword>
<dbReference type="GO" id="GO:0005634">
    <property type="term" value="C:nucleus"/>
    <property type="evidence" value="ECO:0007669"/>
    <property type="project" value="UniProtKB-SubCell"/>
</dbReference>
<evidence type="ECO:0000256" key="4">
    <source>
        <dbReference type="ARBA" id="ARBA00023242"/>
    </source>
</evidence>
<feature type="compositionally biased region" description="Basic residues" evidence="6">
    <location>
        <begin position="15"/>
        <end position="29"/>
    </location>
</feature>
<dbReference type="Proteomes" id="UP000001949">
    <property type="component" value="Unassembled WGS sequence"/>
</dbReference>
<dbReference type="InterPro" id="IPR012677">
    <property type="entry name" value="Nucleotide-bd_a/b_plait_sf"/>
</dbReference>
<evidence type="ECO:0000256" key="2">
    <source>
        <dbReference type="ARBA" id="ARBA00022737"/>
    </source>
</evidence>
<gene>
    <name evidence="8" type="ordered locus">TP02_0933</name>
</gene>
<dbReference type="SUPFAM" id="SSF54928">
    <property type="entry name" value="RNA-binding domain, RBD"/>
    <property type="match status" value="3"/>
</dbReference>
<evidence type="ECO:0000256" key="5">
    <source>
        <dbReference type="PROSITE-ProRule" id="PRU00176"/>
    </source>
</evidence>
<dbReference type="InterPro" id="IPR003954">
    <property type="entry name" value="RRM_euk-type"/>
</dbReference>